<dbReference type="OrthoDB" id="1917198at2759"/>
<evidence type="ECO:0000313" key="3">
    <source>
        <dbReference type="Proteomes" id="UP000278807"/>
    </source>
</evidence>
<dbReference type="EMBL" id="UZAE01013953">
    <property type="protein sequence ID" value="VDO11930.1"/>
    <property type="molecule type" value="Genomic_DNA"/>
</dbReference>
<evidence type="ECO:0000313" key="2">
    <source>
        <dbReference type="EMBL" id="VDO11930.1"/>
    </source>
</evidence>
<accession>A0A0R3TVY7</accession>
<reference evidence="2 3" key="2">
    <citation type="submission" date="2018-11" db="EMBL/GenBank/DDBJ databases">
        <authorList>
            <consortium name="Pathogen Informatics"/>
        </authorList>
    </citation>
    <scope>NUCLEOTIDE SEQUENCE [LARGE SCALE GENOMIC DNA]</scope>
</reference>
<dbReference type="WBParaSite" id="HNAJ_0001200701-mRNA-1">
    <property type="protein sequence ID" value="HNAJ_0001200701-mRNA-1"/>
    <property type="gene ID" value="HNAJ_0001200701"/>
</dbReference>
<feature type="region of interest" description="Disordered" evidence="1">
    <location>
        <begin position="223"/>
        <end position="276"/>
    </location>
</feature>
<sequence>MLAILENGLIVKEVDKPYRDLSEYVEKLRILRQEYTNSAIKPVVIGASVSLYLSGGNYRLARANGALSRHVKDITTINQARSSCVSEEDAEKSGNSHLDSAQAQPLKFPPVTAFPPTNGGHVPSPFTNDLCFPPPDFINKSLPPPPLGSTFSQNNFLSFVVDKEQEIHLILLPISSFQRKISGIIARVAEVALTAGIIIMAVRGKSDLRHSFQAVFECPESSSRSRRKVATGDSRGRGGGGGSGKKSYRSSHRSGRHRRSPAPRRNRSHSTSRRSALPEVWIHSTLTTPANLQEAISTAAADISVKQRRSFLGVF</sequence>
<evidence type="ECO:0000256" key="1">
    <source>
        <dbReference type="SAM" id="MobiDB-lite"/>
    </source>
</evidence>
<dbReference type="Proteomes" id="UP000278807">
    <property type="component" value="Unassembled WGS sequence"/>
</dbReference>
<gene>
    <name evidence="2" type="ORF">HNAJ_LOCUS11996</name>
</gene>
<reference evidence="4" key="1">
    <citation type="submission" date="2017-02" db="UniProtKB">
        <authorList>
            <consortium name="WormBaseParasite"/>
        </authorList>
    </citation>
    <scope>IDENTIFICATION</scope>
</reference>
<keyword evidence="3" id="KW-1185">Reference proteome</keyword>
<evidence type="ECO:0000313" key="4">
    <source>
        <dbReference type="WBParaSite" id="HNAJ_0001200701-mRNA-1"/>
    </source>
</evidence>
<feature type="compositionally biased region" description="Basic residues" evidence="1">
    <location>
        <begin position="246"/>
        <end position="272"/>
    </location>
</feature>
<protein>
    <submittedName>
        <fullName evidence="4">Reverse transcriptase domain-containing protein</fullName>
    </submittedName>
</protein>
<proteinExistence type="predicted"/>
<dbReference type="AlphaFoldDB" id="A0A0R3TVY7"/>
<dbReference type="STRING" id="102285.A0A0R3TVY7"/>
<organism evidence="4">
    <name type="scientific">Rodentolepis nana</name>
    <name type="common">Dwarf tapeworm</name>
    <name type="synonym">Hymenolepis nana</name>
    <dbReference type="NCBI Taxonomy" id="102285"/>
    <lineage>
        <taxon>Eukaryota</taxon>
        <taxon>Metazoa</taxon>
        <taxon>Spiralia</taxon>
        <taxon>Lophotrochozoa</taxon>
        <taxon>Platyhelminthes</taxon>
        <taxon>Cestoda</taxon>
        <taxon>Eucestoda</taxon>
        <taxon>Cyclophyllidea</taxon>
        <taxon>Hymenolepididae</taxon>
        <taxon>Rodentolepis</taxon>
    </lineage>
</organism>
<name>A0A0R3TVY7_RODNA</name>